<evidence type="ECO:0000256" key="2">
    <source>
        <dbReference type="ARBA" id="ARBA00004613"/>
    </source>
</evidence>
<evidence type="ECO:0000313" key="13">
    <source>
        <dbReference type="Proteomes" id="UP001562354"/>
    </source>
</evidence>
<evidence type="ECO:0000259" key="11">
    <source>
        <dbReference type="PROSITE" id="PS52012"/>
    </source>
</evidence>
<keyword evidence="5" id="KW-0336">GPI-anchor</keyword>
<comment type="subcellular location">
    <subcellularLocation>
        <location evidence="1">Membrane</location>
        <topology evidence="1">Lipid-anchor</topology>
        <topology evidence="1">GPI-anchor</topology>
    </subcellularLocation>
    <subcellularLocation>
        <location evidence="2">Secreted</location>
    </subcellularLocation>
</comment>
<name>A0ABR3P5K7_9PEZI</name>
<evidence type="ECO:0000256" key="1">
    <source>
        <dbReference type="ARBA" id="ARBA00004589"/>
    </source>
</evidence>
<evidence type="ECO:0000256" key="7">
    <source>
        <dbReference type="ARBA" id="ARBA00023157"/>
    </source>
</evidence>
<comment type="caution">
    <text evidence="12">The sequence shown here is derived from an EMBL/GenBank/DDBJ whole genome shotgun (WGS) entry which is preliminary data.</text>
</comment>
<dbReference type="EMBL" id="JBFMKM010000014">
    <property type="protein sequence ID" value="KAL1297594.1"/>
    <property type="molecule type" value="Genomic_DNA"/>
</dbReference>
<feature type="domain" description="CFEM" evidence="11">
    <location>
        <begin position="4"/>
        <end position="121"/>
    </location>
</feature>
<dbReference type="PROSITE" id="PS52012">
    <property type="entry name" value="CFEM"/>
    <property type="match status" value="1"/>
</dbReference>
<evidence type="ECO:0000256" key="9">
    <source>
        <dbReference type="PROSITE-ProRule" id="PRU01356"/>
    </source>
</evidence>
<keyword evidence="13" id="KW-1185">Reference proteome</keyword>
<dbReference type="GeneID" id="95979855"/>
<protein>
    <recommendedName>
        <fullName evidence="11">CFEM domain-containing protein</fullName>
    </recommendedName>
</protein>
<dbReference type="Proteomes" id="UP001562354">
    <property type="component" value="Unassembled WGS sequence"/>
</dbReference>
<evidence type="ECO:0000313" key="12">
    <source>
        <dbReference type="EMBL" id="KAL1297594.1"/>
    </source>
</evidence>
<feature type="chain" id="PRO_5047011633" description="CFEM domain-containing protein" evidence="10">
    <location>
        <begin position="22"/>
        <end position="175"/>
    </location>
</feature>
<proteinExistence type="inferred from homology"/>
<evidence type="ECO:0000256" key="5">
    <source>
        <dbReference type="ARBA" id="ARBA00022622"/>
    </source>
</evidence>
<comment type="caution">
    <text evidence="9">Lacks conserved residue(s) required for the propagation of feature annotation.</text>
</comment>
<comment type="similarity">
    <text evidence="3">Belongs to the RBT5 family.</text>
</comment>
<keyword evidence="5" id="KW-0325">Glycoprotein</keyword>
<keyword evidence="9" id="KW-0479">Metal-binding</keyword>
<feature type="signal peptide" evidence="10">
    <location>
        <begin position="1"/>
        <end position="21"/>
    </location>
</feature>
<dbReference type="RefSeq" id="XP_069197276.1">
    <property type="nucleotide sequence ID" value="XM_069346066.1"/>
</dbReference>
<keyword evidence="9" id="KW-0349">Heme</keyword>
<keyword evidence="4" id="KW-0964">Secreted</keyword>
<evidence type="ECO:0000256" key="3">
    <source>
        <dbReference type="ARBA" id="ARBA00010031"/>
    </source>
</evidence>
<evidence type="ECO:0000256" key="8">
    <source>
        <dbReference type="ARBA" id="ARBA00023288"/>
    </source>
</evidence>
<sequence length="175" mass="17286">MKFSLSATILLLTSSASVALAQNTTALPFAACLLPCDTAALAKVGCSATDNLCHCEHAAETFSFLVPCVLNNSTCGTATLSDLSSFGAFAASTCVPYNITVPSIESYFPNNSTVAPPGSNSTVIPGSNSTGGGVSNTTGGVGPKPTVYEGAAAGKGDARAWAVVALAAGGFALAL</sequence>
<reference evidence="12 13" key="1">
    <citation type="submission" date="2024-07" db="EMBL/GenBank/DDBJ databases">
        <title>Draft sequence of the Neodothiora populina.</title>
        <authorList>
            <person name="Drown D.D."/>
            <person name="Schuette U.S."/>
            <person name="Buechlein A.B."/>
            <person name="Rusch D.R."/>
            <person name="Winton L.W."/>
            <person name="Adams G.A."/>
        </authorList>
    </citation>
    <scope>NUCLEOTIDE SEQUENCE [LARGE SCALE GENOMIC DNA]</scope>
    <source>
        <strain evidence="12 13">CPC 39397</strain>
    </source>
</reference>
<evidence type="ECO:0000256" key="6">
    <source>
        <dbReference type="ARBA" id="ARBA00022729"/>
    </source>
</evidence>
<gene>
    <name evidence="12" type="ORF">AAFC00_006156</name>
</gene>
<keyword evidence="9" id="KW-0408">Iron</keyword>
<keyword evidence="5" id="KW-0472">Membrane</keyword>
<evidence type="ECO:0000256" key="4">
    <source>
        <dbReference type="ARBA" id="ARBA00022525"/>
    </source>
</evidence>
<dbReference type="InterPro" id="IPR008427">
    <property type="entry name" value="Extracellular_membr_CFEM_dom"/>
</dbReference>
<organism evidence="12 13">
    <name type="scientific">Neodothiora populina</name>
    <dbReference type="NCBI Taxonomy" id="2781224"/>
    <lineage>
        <taxon>Eukaryota</taxon>
        <taxon>Fungi</taxon>
        <taxon>Dikarya</taxon>
        <taxon>Ascomycota</taxon>
        <taxon>Pezizomycotina</taxon>
        <taxon>Dothideomycetes</taxon>
        <taxon>Dothideomycetidae</taxon>
        <taxon>Dothideales</taxon>
        <taxon>Dothioraceae</taxon>
        <taxon>Neodothiora</taxon>
    </lineage>
</organism>
<feature type="binding site" description="axial binding residue" evidence="9">
    <location>
        <position position="50"/>
    </location>
    <ligand>
        <name>heme</name>
        <dbReference type="ChEBI" id="CHEBI:30413"/>
    </ligand>
    <ligandPart>
        <name>Fe</name>
        <dbReference type="ChEBI" id="CHEBI:18248"/>
    </ligandPart>
</feature>
<keyword evidence="7 9" id="KW-1015">Disulfide bond</keyword>
<keyword evidence="6 10" id="KW-0732">Signal</keyword>
<keyword evidence="8" id="KW-0449">Lipoprotein</keyword>
<feature type="disulfide bond" evidence="9">
    <location>
        <begin position="46"/>
        <end position="53"/>
    </location>
</feature>
<accession>A0ABR3P5K7</accession>
<evidence type="ECO:0000256" key="10">
    <source>
        <dbReference type="SAM" id="SignalP"/>
    </source>
</evidence>